<evidence type="ECO:0000256" key="2">
    <source>
        <dbReference type="ARBA" id="ARBA00012438"/>
    </source>
</evidence>
<gene>
    <name evidence="10" type="ORF">ACFR9U_02430</name>
</gene>
<dbReference type="Pfam" id="PF16927">
    <property type="entry name" value="HisKA_7TM"/>
    <property type="match status" value="1"/>
</dbReference>
<comment type="catalytic activity">
    <reaction evidence="1">
        <text>ATP + protein L-histidine = ADP + protein N-phospho-L-histidine.</text>
        <dbReference type="EC" id="2.7.13.3"/>
    </reaction>
</comment>
<dbReference type="NCBIfam" id="TIGR00229">
    <property type="entry name" value="sensory_box"/>
    <property type="match status" value="1"/>
</dbReference>
<protein>
    <recommendedName>
        <fullName evidence="2">histidine kinase</fullName>
        <ecNumber evidence="2">2.7.13.3</ecNumber>
    </recommendedName>
</protein>
<accession>A0ABD6C6J6</accession>
<feature type="domain" description="Histidine kinase" evidence="8">
    <location>
        <begin position="378"/>
        <end position="581"/>
    </location>
</feature>
<feature type="transmembrane region" description="Helical" evidence="7">
    <location>
        <begin position="189"/>
        <end position="211"/>
    </location>
</feature>
<evidence type="ECO:0000256" key="6">
    <source>
        <dbReference type="ARBA" id="ARBA00022840"/>
    </source>
</evidence>
<keyword evidence="4" id="KW-0547">Nucleotide-binding</keyword>
<keyword evidence="7" id="KW-1133">Transmembrane helix</keyword>
<keyword evidence="7" id="KW-0472">Membrane</keyword>
<organism evidence="10 11">
    <name type="scientific">Halorientalis brevis</name>
    <dbReference type="NCBI Taxonomy" id="1126241"/>
    <lineage>
        <taxon>Archaea</taxon>
        <taxon>Methanobacteriati</taxon>
        <taxon>Methanobacteriota</taxon>
        <taxon>Stenosarchaea group</taxon>
        <taxon>Halobacteria</taxon>
        <taxon>Halobacteriales</taxon>
        <taxon>Haloarculaceae</taxon>
        <taxon>Halorientalis</taxon>
    </lineage>
</organism>
<reference evidence="10 11" key="1">
    <citation type="journal article" date="2019" name="Int. J. Syst. Evol. Microbiol.">
        <title>The Global Catalogue of Microorganisms (GCM) 10K type strain sequencing project: providing services to taxonomists for standard genome sequencing and annotation.</title>
        <authorList>
            <consortium name="The Broad Institute Genomics Platform"/>
            <consortium name="The Broad Institute Genome Sequencing Center for Infectious Disease"/>
            <person name="Wu L."/>
            <person name="Ma J."/>
        </authorList>
    </citation>
    <scope>NUCLEOTIDE SEQUENCE [LARGE SCALE GENOMIC DNA]</scope>
    <source>
        <strain evidence="10 11">CGMCC 1.12125</strain>
    </source>
</reference>
<dbReference type="GO" id="GO:0005524">
    <property type="term" value="F:ATP binding"/>
    <property type="evidence" value="ECO:0007669"/>
    <property type="project" value="UniProtKB-KW"/>
</dbReference>
<evidence type="ECO:0000256" key="4">
    <source>
        <dbReference type="ARBA" id="ARBA00022741"/>
    </source>
</evidence>
<dbReference type="InterPro" id="IPR031621">
    <property type="entry name" value="HisKA_7TM"/>
</dbReference>
<evidence type="ECO:0000259" key="8">
    <source>
        <dbReference type="PROSITE" id="PS50109"/>
    </source>
</evidence>
<dbReference type="SUPFAM" id="SSF55874">
    <property type="entry name" value="ATPase domain of HSP90 chaperone/DNA topoisomerase II/histidine kinase"/>
    <property type="match status" value="1"/>
</dbReference>
<dbReference type="RefSeq" id="WP_247377051.1">
    <property type="nucleotide sequence ID" value="NZ_JALLGV010000003.1"/>
</dbReference>
<evidence type="ECO:0000256" key="3">
    <source>
        <dbReference type="ARBA" id="ARBA00022679"/>
    </source>
</evidence>
<comment type="caution">
    <text evidence="10">The sequence shown here is derived from an EMBL/GenBank/DDBJ whole genome shotgun (WGS) entry which is preliminary data.</text>
</comment>
<dbReference type="EMBL" id="JBHUDJ010000001">
    <property type="protein sequence ID" value="MFD1585825.1"/>
    <property type="molecule type" value="Genomic_DNA"/>
</dbReference>
<evidence type="ECO:0000259" key="9">
    <source>
        <dbReference type="PROSITE" id="PS50112"/>
    </source>
</evidence>
<evidence type="ECO:0000256" key="1">
    <source>
        <dbReference type="ARBA" id="ARBA00000085"/>
    </source>
</evidence>
<feature type="transmembrane region" description="Helical" evidence="7">
    <location>
        <begin position="154"/>
        <end position="177"/>
    </location>
</feature>
<dbReference type="Gene3D" id="3.30.450.20">
    <property type="entry name" value="PAS domain"/>
    <property type="match status" value="1"/>
</dbReference>
<dbReference type="AlphaFoldDB" id="A0ABD6C6J6"/>
<dbReference type="PANTHER" id="PTHR44936:SF10">
    <property type="entry name" value="SENSOR PROTEIN RSTB"/>
    <property type="match status" value="1"/>
</dbReference>
<dbReference type="Gene3D" id="3.30.565.10">
    <property type="entry name" value="Histidine kinase-like ATPase, C-terminal domain"/>
    <property type="match status" value="1"/>
</dbReference>
<feature type="domain" description="PAS" evidence="9">
    <location>
        <begin position="245"/>
        <end position="278"/>
    </location>
</feature>
<evidence type="ECO:0000313" key="11">
    <source>
        <dbReference type="Proteomes" id="UP001597119"/>
    </source>
</evidence>
<dbReference type="CDD" id="cd00075">
    <property type="entry name" value="HATPase"/>
    <property type="match status" value="1"/>
</dbReference>
<sequence length="606" mass="65361">MVTSALLLGGYLLSAVAMAAFGYLYWTNRNVTGMQFLLVAALVGTVQSMLYLLLLIAPSLPTKVLLWQLCSVLGAGVVFLWYVFTLVWTDRRRLATRRALALVALPLGLGSFVIVTNASPAFAGGHSLFWSSVAVADPSGLASPLTFSFGPAMLVYYGYVTLLVAGSVASLAAYTLGADQQLYRWRNTMLVLAGATAVLFGVGFAFFPAAFEPQPLAYVVAGSFVAVGIARSGTYDVVSLPENALIEAIDGGVLVYDADGVVIELNQAAEHLLGFDDDVVGKGVVAMVELAETLPSVRSTDESTDGTASDPAAVADLLDGHEFTTTIHGTTRTFLVRVSALTDRNDRRLGWTVLFYDVTDLRQKQHELDLLKQVLSRVLRHNVRNDLSVVKTNAELLEEEATGLSAERLQTIQEKSDNLLDASEKARTVERLLEGDRTRNELDVVDIVEDAVETVATDFPAVDFETSLPDRCSVRAHWALSQAVENVVENAAMHNDETDPQVVVAVERVDEQVVVKVADNGPGIPYTELDVLERKAETALEHGSSVGLWLVDWVVDLSRGEIEFENTERGCTVTISLERATSDADRAESDLLDLGLGGSAETAGDD</sequence>
<dbReference type="InterPro" id="IPR050980">
    <property type="entry name" value="2C_sensor_his_kinase"/>
</dbReference>
<evidence type="ECO:0000256" key="7">
    <source>
        <dbReference type="SAM" id="Phobius"/>
    </source>
</evidence>
<keyword evidence="7" id="KW-0812">Transmembrane</keyword>
<feature type="transmembrane region" description="Helical" evidence="7">
    <location>
        <begin position="100"/>
        <end position="123"/>
    </location>
</feature>
<dbReference type="GO" id="GO:0004673">
    <property type="term" value="F:protein histidine kinase activity"/>
    <property type="evidence" value="ECO:0007669"/>
    <property type="project" value="UniProtKB-EC"/>
</dbReference>
<proteinExistence type="predicted"/>
<dbReference type="EC" id="2.7.13.3" evidence="2"/>
<dbReference type="PROSITE" id="PS50109">
    <property type="entry name" value="HIS_KIN"/>
    <property type="match status" value="1"/>
</dbReference>
<dbReference type="InterPro" id="IPR036890">
    <property type="entry name" value="HATPase_C_sf"/>
</dbReference>
<evidence type="ECO:0000256" key="5">
    <source>
        <dbReference type="ARBA" id="ARBA00022777"/>
    </source>
</evidence>
<feature type="transmembrane region" description="Helical" evidence="7">
    <location>
        <begin position="6"/>
        <end position="26"/>
    </location>
</feature>
<dbReference type="CDD" id="cd00130">
    <property type="entry name" value="PAS"/>
    <property type="match status" value="1"/>
</dbReference>
<keyword evidence="11" id="KW-1185">Reference proteome</keyword>
<dbReference type="InterPro" id="IPR000014">
    <property type="entry name" value="PAS"/>
</dbReference>
<dbReference type="InterPro" id="IPR035965">
    <property type="entry name" value="PAS-like_dom_sf"/>
</dbReference>
<dbReference type="InterPro" id="IPR003594">
    <property type="entry name" value="HATPase_dom"/>
</dbReference>
<keyword evidence="6" id="KW-0067">ATP-binding</keyword>
<dbReference type="Pfam" id="PF02518">
    <property type="entry name" value="HATPase_c"/>
    <property type="match status" value="1"/>
</dbReference>
<feature type="transmembrane region" description="Helical" evidence="7">
    <location>
        <begin position="38"/>
        <end position="60"/>
    </location>
</feature>
<name>A0ABD6C6J6_9EURY</name>
<feature type="transmembrane region" description="Helical" evidence="7">
    <location>
        <begin position="66"/>
        <end position="88"/>
    </location>
</feature>
<dbReference type="SMART" id="SM00387">
    <property type="entry name" value="HATPase_c"/>
    <property type="match status" value="1"/>
</dbReference>
<dbReference type="PANTHER" id="PTHR44936">
    <property type="entry name" value="SENSOR PROTEIN CREC"/>
    <property type="match status" value="1"/>
</dbReference>
<evidence type="ECO:0000313" key="10">
    <source>
        <dbReference type="EMBL" id="MFD1585825.1"/>
    </source>
</evidence>
<keyword evidence="5 10" id="KW-0418">Kinase</keyword>
<dbReference type="Pfam" id="PF08448">
    <property type="entry name" value="PAS_4"/>
    <property type="match status" value="1"/>
</dbReference>
<keyword evidence="3" id="KW-0808">Transferase</keyword>
<dbReference type="InterPro" id="IPR013656">
    <property type="entry name" value="PAS_4"/>
</dbReference>
<dbReference type="Proteomes" id="UP001597119">
    <property type="component" value="Unassembled WGS sequence"/>
</dbReference>
<dbReference type="SUPFAM" id="SSF55785">
    <property type="entry name" value="PYP-like sensor domain (PAS domain)"/>
    <property type="match status" value="1"/>
</dbReference>
<dbReference type="InterPro" id="IPR005467">
    <property type="entry name" value="His_kinase_dom"/>
</dbReference>
<dbReference type="PROSITE" id="PS50112">
    <property type="entry name" value="PAS"/>
    <property type="match status" value="1"/>
</dbReference>